<proteinExistence type="predicted"/>
<sequence>MYNSLSRLPSIGYNIMVYLAKSTDPIADVFWKMLAYQDYKALSHEPLTFQQKMKLVWSYGKQDTYSVFLTNLIEDAMAESKQIVKIYQYYIHASELYTSTVVYAFDCLYGGQMSLVEYNGIPVNRGDLFIHCILYLLNGAEVGGVGKLMFLDDMSRYSAARSTIGNNKTFTGVQLYMAVNVGDSGKVVDCGD</sequence>
<accession>A0A8S5M0K3</accession>
<organism evidence="1">
    <name type="scientific">Siphoviridae sp. ct37J14</name>
    <dbReference type="NCBI Taxonomy" id="2826280"/>
    <lineage>
        <taxon>Viruses</taxon>
        <taxon>Duplodnaviria</taxon>
        <taxon>Heunggongvirae</taxon>
        <taxon>Uroviricota</taxon>
        <taxon>Caudoviricetes</taxon>
    </lineage>
</organism>
<name>A0A8S5M0K3_9CAUD</name>
<dbReference type="EMBL" id="BK014790">
    <property type="protein sequence ID" value="DAD75841.1"/>
    <property type="molecule type" value="Genomic_DNA"/>
</dbReference>
<protein>
    <submittedName>
        <fullName evidence="1">Uncharacterized protein</fullName>
    </submittedName>
</protein>
<reference evidence="1" key="1">
    <citation type="journal article" date="2021" name="Proc. Natl. Acad. Sci. U.S.A.">
        <title>A Catalog of Tens of Thousands of Viruses from Human Metagenomes Reveals Hidden Associations with Chronic Diseases.</title>
        <authorList>
            <person name="Tisza M.J."/>
            <person name="Buck C.B."/>
        </authorList>
    </citation>
    <scope>NUCLEOTIDE SEQUENCE</scope>
    <source>
        <strain evidence="1">Ct37J14</strain>
    </source>
</reference>
<evidence type="ECO:0000313" key="1">
    <source>
        <dbReference type="EMBL" id="DAD75841.1"/>
    </source>
</evidence>